<dbReference type="SUPFAM" id="SSF81606">
    <property type="entry name" value="PP2C-like"/>
    <property type="match status" value="1"/>
</dbReference>
<organism evidence="4 5">
    <name type="scientific">Nocardioides mesophilus</name>
    <dbReference type="NCBI Taxonomy" id="433659"/>
    <lineage>
        <taxon>Bacteria</taxon>
        <taxon>Bacillati</taxon>
        <taxon>Actinomycetota</taxon>
        <taxon>Actinomycetes</taxon>
        <taxon>Propionibacteriales</taxon>
        <taxon>Nocardioidaceae</taxon>
        <taxon>Nocardioides</taxon>
    </lineage>
</organism>
<dbReference type="Pfam" id="PF07228">
    <property type="entry name" value="SpoIIE"/>
    <property type="match status" value="1"/>
</dbReference>
<evidence type="ECO:0000259" key="2">
    <source>
        <dbReference type="SMART" id="SM00065"/>
    </source>
</evidence>
<dbReference type="KEGG" id="nmes:H9L09_02745"/>
<dbReference type="AlphaFoldDB" id="A0A7G9RCS3"/>
<dbReference type="Pfam" id="PF01590">
    <property type="entry name" value="GAF"/>
    <property type="match status" value="1"/>
</dbReference>
<evidence type="ECO:0000313" key="4">
    <source>
        <dbReference type="EMBL" id="QNN53398.1"/>
    </source>
</evidence>
<evidence type="ECO:0000259" key="3">
    <source>
        <dbReference type="SMART" id="SM00331"/>
    </source>
</evidence>
<dbReference type="SMART" id="SM00065">
    <property type="entry name" value="GAF"/>
    <property type="match status" value="1"/>
</dbReference>
<dbReference type="Proteomes" id="UP000515947">
    <property type="component" value="Chromosome"/>
</dbReference>
<proteinExistence type="predicted"/>
<dbReference type="InterPro" id="IPR029016">
    <property type="entry name" value="GAF-like_dom_sf"/>
</dbReference>
<dbReference type="SUPFAM" id="SSF55781">
    <property type="entry name" value="GAF domain-like"/>
    <property type="match status" value="1"/>
</dbReference>
<accession>A0A7G9RCS3</accession>
<dbReference type="PANTHER" id="PTHR43156:SF2">
    <property type="entry name" value="STAGE II SPORULATION PROTEIN E"/>
    <property type="match status" value="1"/>
</dbReference>
<feature type="domain" description="GAF" evidence="2">
    <location>
        <begin position="28"/>
        <end position="193"/>
    </location>
</feature>
<dbReference type="InterPro" id="IPR001932">
    <property type="entry name" value="PPM-type_phosphatase-like_dom"/>
</dbReference>
<feature type="domain" description="PPM-type phosphatase" evidence="3">
    <location>
        <begin position="211"/>
        <end position="432"/>
    </location>
</feature>
<dbReference type="PANTHER" id="PTHR43156">
    <property type="entry name" value="STAGE II SPORULATION PROTEIN E-RELATED"/>
    <property type="match status" value="1"/>
</dbReference>
<dbReference type="InterPro" id="IPR036457">
    <property type="entry name" value="PPM-type-like_dom_sf"/>
</dbReference>
<dbReference type="Gene3D" id="3.60.40.10">
    <property type="entry name" value="PPM-type phosphatase domain"/>
    <property type="match status" value="1"/>
</dbReference>
<dbReference type="EMBL" id="CP060713">
    <property type="protein sequence ID" value="QNN53398.1"/>
    <property type="molecule type" value="Genomic_DNA"/>
</dbReference>
<keyword evidence="1" id="KW-0378">Hydrolase</keyword>
<dbReference type="InterPro" id="IPR052016">
    <property type="entry name" value="Bact_Sigma-Reg"/>
</dbReference>
<reference evidence="4 5" key="1">
    <citation type="submission" date="2020-08" db="EMBL/GenBank/DDBJ databases">
        <title>Genome sequence of Nocardioides mesophilus KACC 16243T.</title>
        <authorList>
            <person name="Hyun D.-W."/>
            <person name="Bae J.-W."/>
        </authorList>
    </citation>
    <scope>NUCLEOTIDE SEQUENCE [LARGE SCALE GENOMIC DNA]</scope>
    <source>
        <strain evidence="4 5">KACC 16243</strain>
    </source>
</reference>
<evidence type="ECO:0000313" key="5">
    <source>
        <dbReference type="Proteomes" id="UP000515947"/>
    </source>
</evidence>
<evidence type="ECO:0000256" key="1">
    <source>
        <dbReference type="ARBA" id="ARBA00022801"/>
    </source>
</evidence>
<gene>
    <name evidence="4" type="ORF">H9L09_02745</name>
</gene>
<dbReference type="InterPro" id="IPR003018">
    <property type="entry name" value="GAF"/>
</dbReference>
<dbReference type="Gene3D" id="3.30.450.40">
    <property type="match status" value="1"/>
</dbReference>
<sequence length="443" mass="47329">MDESRLPSTLARGQHAAHADNVVGLGPASADFSRALDVELVASLNVRRTTLRLLDLARTRVADWAVVVLDVPRSRTLHLSGGTDPRFTTSVRSSGPVEEFRRLLGIGSPAAPLPEPGAVVRLLPEERLRSEAAALPADVLVFPLHARGDTIGALLLGRSIQRPLTEAEVALAEQLAERAAVALDSAMIYEDLSRVTRVLEDSLRPPHLPQSPSLDVAAAFRPAAAHLDIGGDFYDVHGEEGDWLVVLGDVCGKGVEAAVLNGRARQSIRTAARFDRRPGKLLGTLNEVLYEDDSDRFVTVACCRVRSHGLHPGHVSVDLAVAGHPAPLVVRADGSVEQPDVRGRLAGAMRHDDAYLEVTLPLAPGDALVLYSDGVYEARGAQGFYGMDRMRQVLAPYGGAGAAALCEALERDVVEHLDGHGHDDLTVVVVAPRDPAGHLVTTW</sequence>
<dbReference type="RefSeq" id="WP_187579240.1">
    <property type="nucleotide sequence ID" value="NZ_CP060713.1"/>
</dbReference>
<protein>
    <submittedName>
        <fullName evidence="4">SpoIIE family protein phosphatase</fullName>
    </submittedName>
</protein>
<keyword evidence="5" id="KW-1185">Reference proteome</keyword>
<dbReference type="GO" id="GO:0016791">
    <property type="term" value="F:phosphatase activity"/>
    <property type="evidence" value="ECO:0007669"/>
    <property type="project" value="TreeGrafter"/>
</dbReference>
<dbReference type="SMART" id="SM00331">
    <property type="entry name" value="PP2C_SIG"/>
    <property type="match status" value="1"/>
</dbReference>
<name>A0A7G9RCS3_9ACTN</name>